<dbReference type="OrthoDB" id="259096at2"/>
<name>A0A3A8R3P5_9BACT</name>
<dbReference type="SUPFAM" id="SSF55486">
    <property type="entry name" value="Metalloproteases ('zincins'), catalytic domain"/>
    <property type="match status" value="1"/>
</dbReference>
<organism evidence="1 2">
    <name type="scientific">Corallococcus aberystwythensis</name>
    <dbReference type="NCBI Taxonomy" id="2316722"/>
    <lineage>
        <taxon>Bacteria</taxon>
        <taxon>Pseudomonadati</taxon>
        <taxon>Myxococcota</taxon>
        <taxon>Myxococcia</taxon>
        <taxon>Myxococcales</taxon>
        <taxon>Cystobacterineae</taxon>
        <taxon>Myxococcaceae</taxon>
        <taxon>Corallococcus</taxon>
    </lineage>
</organism>
<reference evidence="2" key="1">
    <citation type="submission" date="2018-09" db="EMBL/GenBank/DDBJ databases">
        <authorList>
            <person name="Livingstone P.G."/>
            <person name="Whitworth D.E."/>
        </authorList>
    </citation>
    <scope>NUCLEOTIDE SEQUENCE [LARGE SCALE GENOMIC DNA]</scope>
    <source>
        <strain evidence="2">AB050A</strain>
    </source>
</reference>
<comment type="caution">
    <text evidence="1">The sequence shown here is derived from an EMBL/GenBank/DDBJ whole genome shotgun (WGS) entry which is preliminary data.</text>
</comment>
<protein>
    <submittedName>
        <fullName evidence="1">Protease</fullName>
    </submittedName>
</protein>
<dbReference type="PROSITE" id="PS51257">
    <property type="entry name" value="PROKAR_LIPOPROTEIN"/>
    <property type="match status" value="1"/>
</dbReference>
<dbReference type="GO" id="GO:0008237">
    <property type="term" value="F:metallopeptidase activity"/>
    <property type="evidence" value="ECO:0007669"/>
    <property type="project" value="InterPro"/>
</dbReference>
<gene>
    <name evidence="1" type="ORF">D7W81_00530</name>
</gene>
<dbReference type="InterPro" id="IPR024079">
    <property type="entry name" value="MetalloPept_cat_dom_sf"/>
</dbReference>
<keyword evidence="1" id="KW-0645">Protease</keyword>
<dbReference type="EMBL" id="RAWK01000002">
    <property type="protein sequence ID" value="RKH74671.1"/>
    <property type="molecule type" value="Genomic_DNA"/>
</dbReference>
<dbReference type="InterPro" id="IPR024653">
    <property type="entry name" value="Peptidase_M10/M27/M57"/>
</dbReference>
<dbReference type="AlphaFoldDB" id="A0A3A8R3P5"/>
<dbReference type="Gene3D" id="3.40.390.10">
    <property type="entry name" value="Collagenase (Catalytic Domain)"/>
    <property type="match status" value="1"/>
</dbReference>
<dbReference type="Proteomes" id="UP000267003">
    <property type="component" value="Unassembled WGS sequence"/>
</dbReference>
<sequence>MFKRAAVLVASCGAVLSGCGTDLEQERQEIVSNLVEAGFQRGDITVSDASVYVGGDAQVSVEASREMLQSGGDSAEQYRTTNVVNKAVVRKICLNPTSTFNSNTRLSQGLDLAIQNYNALGLCFTMVRGPTTGCNANITATTAAGTVYNAGYPSGGLPYGTITIGTGWNTAPLDTVEHIITHELGHTLGMRHSDYYSQVISCGTGGSEGTAGVGAILIPGTPATSYVNGSIFNACLPPNPTGEFTSTDITALYSLYRC</sequence>
<evidence type="ECO:0000313" key="2">
    <source>
        <dbReference type="Proteomes" id="UP000267003"/>
    </source>
</evidence>
<keyword evidence="1" id="KW-0378">Hydrolase</keyword>
<proteinExistence type="predicted"/>
<dbReference type="Pfam" id="PF12388">
    <property type="entry name" value="Peptidase_M57"/>
    <property type="match status" value="1"/>
</dbReference>
<keyword evidence="2" id="KW-1185">Reference proteome</keyword>
<evidence type="ECO:0000313" key="1">
    <source>
        <dbReference type="EMBL" id="RKH74671.1"/>
    </source>
</evidence>
<dbReference type="RefSeq" id="WP_120553342.1">
    <property type="nucleotide sequence ID" value="NZ_RAWK01000002.1"/>
</dbReference>
<dbReference type="GO" id="GO:0006508">
    <property type="term" value="P:proteolysis"/>
    <property type="evidence" value="ECO:0007669"/>
    <property type="project" value="UniProtKB-KW"/>
</dbReference>
<accession>A0A3A8R3P5</accession>